<dbReference type="InterPro" id="IPR000953">
    <property type="entry name" value="Chromo/chromo_shadow_dom"/>
</dbReference>
<dbReference type="SMART" id="SM00298">
    <property type="entry name" value="CHROMO"/>
    <property type="match status" value="1"/>
</dbReference>
<feature type="region of interest" description="Disordered" evidence="3">
    <location>
        <begin position="1"/>
        <end position="80"/>
    </location>
</feature>
<dbReference type="AlphaFoldDB" id="A0A2G5D1E6"/>
<feature type="compositionally biased region" description="Basic and acidic residues" evidence="3">
    <location>
        <begin position="305"/>
        <end position="316"/>
    </location>
</feature>
<gene>
    <name evidence="5" type="ORF">AQUCO_03100044v1</name>
</gene>
<evidence type="ECO:0000256" key="3">
    <source>
        <dbReference type="SAM" id="MobiDB-lite"/>
    </source>
</evidence>
<dbReference type="SMART" id="SM00300">
    <property type="entry name" value="ChSh"/>
    <property type="match status" value="1"/>
</dbReference>
<keyword evidence="2" id="KW-0539">Nucleus</keyword>
<dbReference type="InterPro" id="IPR023779">
    <property type="entry name" value="Chromodomain_CS"/>
</dbReference>
<feature type="compositionally biased region" description="Basic and acidic residues" evidence="3">
    <location>
        <begin position="272"/>
        <end position="282"/>
    </location>
</feature>
<dbReference type="PANTHER" id="PTHR47240">
    <property type="entry name" value="CHROMO DOMAIN-CONTAINING PROTEIN LHP1"/>
    <property type="match status" value="1"/>
</dbReference>
<accession>A0A2G5D1E6</accession>
<dbReference type="InterPro" id="IPR044251">
    <property type="entry name" value="LHP1-like"/>
</dbReference>
<protein>
    <recommendedName>
        <fullName evidence="4">Chromo domain-containing protein</fullName>
    </recommendedName>
</protein>
<dbReference type="GO" id="GO:0000792">
    <property type="term" value="C:heterochromatin"/>
    <property type="evidence" value="ECO:0007669"/>
    <property type="project" value="UniProtKB-ARBA"/>
</dbReference>
<dbReference type="Pfam" id="PF00385">
    <property type="entry name" value="Chromo"/>
    <property type="match status" value="1"/>
</dbReference>
<feature type="compositionally biased region" description="Polar residues" evidence="3">
    <location>
        <begin position="161"/>
        <end position="170"/>
    </location>
</feature>
<dbReference type="PROSITE" id="PS00598">
    <property type="entry name" value="CHROMO_1"/>
    <property type="match status" value="1"/>
</dbReference>
<dbReference type="FunCoup" id="A0A2G5D1E6">
    <property type="interactions" value="1334"/>
</dbReference>
<dbReference type="GO" id="GO:0031507">
    <property type="term" value="P:heterochromatin formation"/>
    <property type="evidence" value="ECO:0007669"/>
    <property type="project" value="InterPro"/>
</dbReference>
<dbReference type="InterPro" id="IPR008251">
    <property type="entry name" value="Chromo_shadow_dom"/>
</dbReference>
<evidence type="ECO:0000256" key="1">
    <source>
        <dbReference type="ARBA" id="ARBA00004123"/>
    </source>
</evidence>
<evidence type="ECO:0000259" key="4">
    <source>
        <dbReference type="PROSITE" id="PS50013"/>
    </source>
</evidence>
<feature type="compositionally biased region" description="Basic residues" evidence="3">
    <location>
        <begin position="293"/>
        <end position="304"/>
    </location>
</feature>
<dbReference type="InterPro" id="IPR016197">
    <property type="entry name" value="Chromo-like_dom_sf"/>
</dbReference>
<dbReference type="Gene3D" id="2.40.50.40">
    <property type="match status" value="1"/>
</dbReference>
<dbReference type="PROSITE" id="PS50013">
    <property type="entry name" value="CHROMO_2"/>
    <property type="match status" value="1"/>
</dbReference>
<feature type="region of interest" description="Disordered" evidence="3">
    <location>
        <begin position="237"/>
        <end position="341"/>
    </location>
</feature>
<name>A0A2G5D1E6_AQUCA</name>
<dbReference type="PANTHER" id="PTHR47240:SF2">
    <property type="entry name" value="CHROMO DOMAIN-CONTAINING PROTEIN LHP1"/>
    <property type="match status" value="1"/>
</dbReference>
<dbReference type="GO" id="GO:0005634">
    <property type="term" value="C:nucleus"/>
    <property type="evidence" value="ECO:0007669"/>
    <property type="project" value="UniProtKB-SubCell"/>
</dbReference>
<reference evidence="5 6" key="1">
    <citation type="submission" date="2017-09" db="EMBL/GenBank/DDBJ databases">
        <title>WGS assembly of Aquilegia coerulea Goldsmith.</title>
        <authorList>
            <person name="Hodges S."/>
            <person name="Kramer E."/>
            <person name="Nordborg M."/>
            <person name="Tomkins J."/>
            <person name="Borevitz J."/>
            <person name="Derieg N."/>
            <person name="Yan J."/>
            <person name="Mihaltcheva S."/>
            <person name="Hayes R.D."/>
            <person name="Rokhsar D."/>
        </authorList>
    </citation>
    <scope>NUCLEOTIDE SEQUENCE [LARGE SCALE GENOMIC DNA]</scope>
    <source>
        <strain evidence="6">cv. Goldsmith</strain>
    </source>
</reference>
<sequence length="418" mass="47618">MKSGSAKKKSETKPQQQEGVTTLTLLPQSLLMIDKGEENQDKEEEVYEREEDMEEDEEEEEEENNIEGLPQQVEEERPKLDEGFYEIEDVRRKRIRKGQVQYLIKWRGWPETANTWEPIDNLLTCSDIIDAFELKSSKSSRKRKRRSSSIFQTQPKKKQQQHSNSTSPATLPNDKGLPNSYSAPIHPPQDKIDARREANSAVDVEHLYPKHGVPNNVDTTDHLTENGSTFMYVENNQNKGTNEAHPNLSQPNLDDERSSIHVPETRPLNKHGAADEQSKADLMEMGQSNRFTGAKRRKSGRVKRFKSDSTSNRDEAQPPIARTTLEPSQRSEPDSLGDNARDVYNLENSVDPASITKIIKPVSFSTSVINNVHDVAVSFRAIRSDGQETVVDNKFLKANNPLLLINFYEQHLRYNPPT</sequence>
<feature type="compositionally biased region" description="Basic residues" evidence="3">
    <location>
        <begin position="138"/>
        <end position="147"/>
    </location>
</feature>
<feature type="region of interest" description="Disordered" evidence="3">
    <location>
        <begin position="136"/>
        <end position="190"/>
    </location>
</feature>
<evidence type="ECO:0000313" key="6">
    <source>
        <dbReference type="Proteomes" id="UP000230069"/>
    </source>
</evidence>
<evidence type="ECO:0000313" key="5">
    <source>
        <dbReference type="EMBL" id="PIA37017.1"/>
    </source>
</evidence>
<dbReference type="InterPro" id="IPR023780">
    <property type="entry name" value="Chromo_domain"/>
</dbReference>
<keyword evidence="6" id="KW-1185">Reference proteome</keyword>
<dbReference type="Proteomes" id="UP000230069">
    <property type="component" value="Unassembled WGS sequence"/>
</dbReference>
<feature type="compositionally biased region" description="Acidic residues" evidence="3">
    <location>
        <begin position="40"/>
        <end position="65"/>
    </location>
</feature>
<dbReference type="EMBL" id="KZ305048">
    <property type="protein sequence ID" value="PIA37017.1"/>
    <property type="molecule type" value="Genomic_DNA"/>
</dbReference>
<proteinExistence type="predicted"/>
<organism evidence="5 6">
    <name type="scientific">Aquilegia coerulea</name>
    <name type="common">Rocky mountain columbine</name>
    <dbReference type="NCBI Taxonomy" id="218851"/>
    <lineage>
        <taxon>Eukaryota</taxon>
        <taxon>Viridiplantae</taxon>
        <taxon>Streptophyta</taxon>
        <taxon>Embryophyta</taxon>
        <taxon>Tracheophyta</taxon>
        <taxon>Spermatophyta</taxon>
        <taxon>Magnoliopsida</taxon>
        <taxon>Ranunculales</taxon>
        <taxon>Ranunculaceae</taxon>
        <taxon>Thalictroideae</taxon>
        <taxon>Aquilegia</taxon>
    </lineage>
</organism>
<comment type="subcellular location">
    <subcellularLocation>
        <location evidence="1">Nucleus</location>
    </subcellularLocation>
</comment>
<dbReference type="InParanoid" id="A0A2G5D1E6"/>
<dbReference type="STRING" id="218851.A0A2G5D1E6"/>
<dbReference type="SUPFAM" id="SSF54160">
    <property type="entry name" value="Chromo domain-like"/>
    <property type="match status" value="1"/>
</dbReference>
<evidence type="ECO:0000256" key="2">
    <source>
        <dbReference type="ARBA" id="ARBA00023242"/>
    </source>
</evidence>
<feature type="domain" description="Chromo" evidence="4">
    <location>
        <begin position="85"/>
        <end position="144"/>
    </location>
</feature>
<dbReference type="CDD" id="cd00024">
    <property type="entry name" value="CD_CSD"/>
    <property type="match status" value="1"/>
</dbReference>
<feature type="compositionally biased region" description="Polar residues" evidence="3">
    <location>
        <begin position="13"/>
        <end position="27"/>
    </location>
</feature>
<dbReference type="OrthoDB" id="1918685at2759"/>